<dbReference type="EMBL" id="CP066831">
    <property type="protein sequence ID" value="QQM45175.1"/>
    <property type="molecule type" value="Genomic_DNA"/>
</dbReference>
<feature type="compositionally biased region" description="Basic and acidic residues" evidence="1">
    <location>
        <begin position="21"/>
        <end position="32"/>
    </location>
</feature>
<feature type="compositionally biased region" description="Basic and acidic residues" evidence="1">
    <location>
        <begin position="1"/>
        <end position="14"/>
    </location>
</feature>
<dbReference type="AlphaFoldDB" id="A0A7T7L2D5"/>
<name>A0A7T7L2D5_9ACTN</name>
<protein>
    <submittedName>
        <fullName evidence="2">Uncharacterized protein</fullName>
    </submittedName>
</protein>
<dbReference type="RefSeq" id="WP_200399984.1">
    <property type="nucleotide sequence ID" value="NZ_CP066831.1"/>
</dbReference>
<organism evidence="2 3">
    <name type="scientific">Streptomyces liliifuscus</name>
    <dbReference type="NCBI Taxonomy" id="2797636"/>
    <lineage>
        <taxon>Bacteria</taxon>
        <taxon>Bacillati</taxon>
        <taxon>Actinomycetota</taxon>
        <taxon>Actinomycetes</taxon>
        <taxon>Kitasatosporales</taxon>
        <taxon>Streptomycetaceae</taxon>
        <taxon>Streptomyces</taxon>
    </lineage>
</organism>
<reference evidence="2 3" key="1">
    <citation type="submission" date="2020-12" db="EMBL/GenBank/DDBJ databases">
        <title>A novel species.</title>
        <authorList>
            <person name="Li K."/>
        </authorList>
    </citation>
    <scope>NUCLEOTIDE SEQUENCE [LARGE SCALE GENOMIC DNA]</scope>
    <source>
        <strain evidence="2 3">ZYC-3</strain>
    </source>
</reference>
<sequence length="66" mass="7507">MGFRRETRDDDNRRTNSLLDALDRASEMRPDPDADLDDFETVVLFGVGNDPTQPYPPAGHTYPRRG</sequence>
<evidence type="ECO:0000256" key="1">
    <source>
        <dbReference type="SAM" id="MobiDB-lite"/>
    </source>
</evidence>
<keyword evidence="3" id="KW-1185">Reference proteome</keyword>
<proteinExistence type="predicted"/>
<evidence type="ECO:0000313" key="3">
    <source>
        <dbReference type="Proteomes" id="UP000595636"/>
    </source>
</evidence>
<feature type="region of interest" description="Disordered" evidence="1">
    <location>
        <begin position="1"/>
        <end position="35"/>
    </location>
</feature>
<evidence type="ECO:0000313" key="2">
    <source>
        <dbReference type="EMBL" id="QQM45175.1"/>
    </source>
</evidence>
<gene>
    <name evidence="2" type="ORF">JEQ17_41090</name>
</gene>
<dbReference type="KEGG" id="slf:JEQ17_41090"/>
<feature type="region of interest" description="Disordered" evidence="1">
    <location>
        <begin position="47"/>
        <end position="66"/>
    </location>
</feature>
<dbReference type="Proteomes" id="UP000595636">
    <property type="component" value="Chromosome"/>
</dbReference>
<accession>A0A7T7L2D5</accession>